<name>A0ABN9UVE2_9DINO</name>
<feature type="compositionally biased region" description="Low complexity" evidence="1">
    <location>
        <begin position="478"/>
        <end position="491"/>
    </location>
</feature>
<feature type="region of interest" description="Disordered" evidence="1">
    <location>
        <begin position="52"/>
        <end position="79"/>
    </location>
</feature>
<evidence type="ECO:0000313" key="2">
    <source>
        <dbReference type="EMBL" id="CAK0863477.1"/>
    </source>
</evidence>
<evidence type="ECO:0000313" key="3">
    <source>
        <dbReference type="Proteomes" id="UP001189429"/>
    </source>
</evidence>
<dbReference type="EMBL" id="CAUYUJ010016265">
    <property type="protein sequence ID" value="CAK0863477.1"/>
    <property type="molecule type" value="Genomic_DNA"/>
</dbReference>
<proteinExistence type="predicted"/>
<organism evidence="2 3">
    <name type="scientific">Prorocentrum cordatum</name>
    <dbReference type="NCBI Taxonomy" id="2364126"/>
    <lineage>
        <taxon>Eukaryota</taxon>
        <taxon>Sar</taxon>
        <taxon>Alveolata</taxon>
        <taxon>Dinophyceae</taxon>
        <taxon>Prorocentrales</taxon>
        <taxon>Prorocentraceae</taxon>
        <taxon>Prorocentrum</taxon>
    </lineage>
</organism>
<feature type="region of interest" description="Disordered" evidence="1">
    <location>
        <begin position="328"/>
        <end position="515"/>
    </location>
</feature>
<keyword evidence="3" id="KW-1185">Reference proteome</keyword>
<protein>
    <submittedName>
        <fullName evidence="2">Uncharacterized protein</fullName>
    </submittedName>
</protein>
<accession>A0ABN9UVE2</accession>
<feature type="compositionally biased region" description="Polar residues" evidence="1">
    <location>
        <begin position="462"/>
        <end position="471"/>
    </location>
</feature>
<comment type="caution">
    <text evidence="2">The sequence shown here is derived from an EMBL/GenBank/DDBJ whole genome shotgun (WGS) entry which is preliminary data.</text>
</comment>
<feature type="compositionally biased region" description="Low complexity" evidence="1">
    <location>
        <begin position="341"/>
        <end position="435"/>
    </location>
</feature>
<feature type="region of interest" description="Disordered" evidence="1">
    <location>
        <begin position="288"/>
        <end position="309"/>
    </location>
</feature>
<sequence>MSYLRQGKQEWSGGSRHPTYHVGGARWRREHAPTPARGRLTTCCLDVDAGTPGTGAGRSAKRPAASPPAPEKKSVARGPAELRVSKHPDFDNMQYSEPLDVYLTVLRLLAGAPPAPRDTRRAGGLGAAAGGAAMAPSEAVERFLRENDVDERAAAALRAADPKVQAETLERGNLTDCMNPSAALMARIRGAQGVSSGGGGGCGLSEAELQGKPEDVWARICMRNNISGGGSANSGLGAGMDPIAAAQYMALQQHMVQQQMAMHQYMQQMAIQQQLAMQQQLMAQMGQALPGTQPAEQADSASPAGEVGQLSAAGLPPVQAALPGIESVTQPQTMPGGLADPTGSLPPLGQQPLGQLPPLGQQPLGQLPPLGQQPLGQPSPLGQQPLGQLPPLGQQPLGQLPPLGQQPLGQLPPLGQQPLGQQPLGPLTLSQPSLGQQAPGQDAGQIKLPPQWLRGQGGATGQPDQLAQSTAGAPGAAQQTDGVDQLQQQLQAIAESMPGNASTAPALNGGFGTMPALGFAKSSSVMAKPPTSGFVPY</sequence>
<dbReference type="Proteomes" id="UP001189429">
    <property type="component" value="Unassembled WGS sequence"/>
</dbReference>
<evidence type="ECO:0000256" key="1">
    <source>
        <dbReference type="SAM" id="MobiDB-lite"/>
    </source>
</evidence>
<gene>
    <name evidence="2" type="ORF">PCOR1329_LOCUS51605</name>
</gene>
<feature type="region of interest" description="Disordered" evidence="1">
    <location>
        <begin position="1"/>
        <end position="34"/>
    </location>
</feature>
<reference evidence="2" key="1">
    <citation type="submission" date="2023-10" db="EMBL/GenBank/DDBJ databases">
        <authorList>
            <person name="Chen Y."/>
            <person name="Shah S."/>
            <person name="Dougan E. K."/>
            <person name="Thang M."/>
            <person name="Chan C."/>
        </authorList>
    </citation>
    <scope>NUCLEOTIDE SEQUENCE [LARGE SCALE GENOMIC DNA]</scope>
</reference>